<feature type="compositionally biased region" description="Polar residues" evidence="1">
    <location>
        <begin position="989"/>
        <end position="1002"/>
    </location>
</feature>
<evidence type="ECO:0008006" key="4">
    <source>
        <dbReference type="Google" id="ProtNLM"/>
    </source>
</evidence>
<feature type="region of interest" description="Disordered" evidence="1">
    <location>
        <begin position="743"/>
        <end position="788"/>
    </location>
</feature>
<dbReference type="Proteomes" id="UP000565441">
    <property type="component" value="Unassembled WGS sequence"/>
</dbReference>
<feature type="compositionally biased region" description="Polar residues" evidence="1">
    <location>
        <begin position="920"/>
        <end position="931"/>
    </location>
</feature>
<proteinExistence type="predicted"/>
<dbReference type="OrthoDB" id="434783at2759"/>
<evidence type="ECO:0000313" key="3">
    <source>
        <dbReference type="Proteomes" id="UP000565441"/>
    </source>
</evidence>
<accession>A0A8H5M3R4</accession>
<organism evidence="2 3">
    <name type="scientific">Tricholomella constricta</name>
    <dbReference type="NCBI Taxonomy" id="117010"/>
    <lineage>
        <taxon>Eukaryota</taxon>
        <taxon>Fungi</taxon>
        <taxon>Dikarya</taxon>
        <taxon>Basidiomycota</taxon>
        <taxon>Agaricomycotina</taxon>
        <taxon>Agaricomycetes</taxon>
        <taxon>Agaricomycetidae</taxon>
        <taxon>Agaricales</taxon>
        <taxon>Tricholomatineae</taxon>
        <taxon>Lyophyllaceae</taxon>
        <taxon>Tricholomella</taxon>
    </lineage>
</organism>
<dbReference type="GO" id="GO:0003677">
    <property type="term" value="F:DNA binding"/>
    <property type="evidence" value="ECO:0007669"/>
    <property type="project" value="TreeGrafter"/>
</dbReference>
<evidence type="ECO:0000256" key="1">
    <source>
        <dbReference type="SAM" id="MobiDB-lite"/>
    </source>
</evidence>
<sequence length="1149" mass="129167">MAKPSPFYNLSINDWERIAFYAVASENTFLGPPTALHALSLVSRHVHMSTSVQNNSRLYARIFRFKFDYAAPARRLSERWLTTRCLAQELIARFSALRRIRGRREFRPEDLWSAYIMMSESDGKNESQLLDWADLKGYLEILIVARMRLAMPWNSDVMSTSLLVWLSWMTTSRSTIAQEQAGYDQMMLMFLRPFVSSGYRVPSIYGPDSFFNLPLCEGVTSTPTNSSGPSPPCAKISHFSHKLVLAVPIITSAATLLTTVYTEALQTLRPLPPTANTLPADRATANALGLGGPTYEDLSRFHFLERIHASTRCTPITDVTLESLEEEDEEYELESPLDGSWRYEEDWSRLVNCHDPRGIPSPLRGKVHTIGSLAGSWEGRLILPDFLTHINAIQHPDRSPSVQIQHKPLYWNLREHHCLTPDTPLNAAIGDDDEDFLNAWLPPRTSIRSFEDAIEVSDPDAGLHTRYETFIPGSKGPYSESVCETLETPWIPDIMDSMDDETEFPQTSTASIVDPSTTYIDDDDEHEDTLEQKSSGVCDILITGETSQQHGDAWGHYKIIGRVRPWDGLIVLLRSPRDPEQAHLGEWVFKGYLHDQNLVGRWREKFVPVTSIGFEGAFVNLTDTASRAIDSEPDESDYARKTRLKISHRIMSSNPDVPPFTGYVETTLHALRLIHAARQGVIPRITRRLNDSERRTMIKAGAVFVFSVEESGIKRWTDGLLWSPSRIVGNFLVYREINERTSSRGSHKKSYPLDPPSRGMSSGRRNSPDHSLVAFRGSGHLSQSHGTSDPGAFKINGLIKKTITVTIEGSDLHLISYYTSEDIRSGRLKRPTSRPDIMGLAMPPHIFRLTNFRVPPKVEIGPDGKARLVCEGEDLELPTLECKVEEPAYHVSDPPHWASGSEDTHRSPRLDASFGEESPLYSQHQGIPSPTLYTRESTVDRWPTALENLRIVPVDRQDFAGSWSPSPSPTHPHNALSRRRDTGPIAHHQPSSWSAGHSQTTRWRSDPYPSATGTSIQQLDRSRVRSNTVFENSNTVPHRRDSESGLHYAREGSHQRPPWTPRETTSAEKYSRPQPSFTNPSPASPFPQHQGYHRMTQSFGTSWHQNDSDASPVATTLHSTQTHSLPGYEAPYLASSPEGFSNVDEYGDA</sequence>
<comment type="caution">
    <text evidence="2">The sequence shown here is derived from an EMBL/GenBank/DDBJ whole genome shotgun (WGS) entry which is preliminary data.</text>
</comment>
<gene>
    <name evidence="2" type="ORF">D9615_005748</name>
</gene>
<dbReference type="PANTHER" id="PTHR28027">
    <property type="entry name" value="TRANSCRIPTIONAL REGULATOR MIT1"/>
    <property type="match status" value="1"/>
</dbReference>
<keyword evidence="3" id="KW-1185">Reference proteome</keyword>
<reference evidence="2 3" key="1">
    <citation type="journal article" date="2020" name="ISME J.">
        <title>Uncovering the hidden diversity of litter-decomposition mechanisms in mushroom-forming fungi.</title>
        <authorList>
            <person name="Floudas D."/>
            <person name="Bentzer J."/>
            <person name="Ahren D."/>
            <person name="Johansson T."/>
            <person name="Persson P."/>
            <person name="Tunlid A."/>
        </authorList>
    </citation>
    <scope>NUCLEOTIDE SEQUENCE [LARGE SCALE GENOMIC DNA]</scope>
    <source>
        <strain evidence="2 3">CBS 661.87</strain>
    </source>
</reference>
<dbReference type="PANTHER" id="PTHR28027:SF1">
    <property type="entry name" value="CAMP INDEPENDENT REGULATORY PROTEIN (AFU_ORTHOLOGUE AFUA_3G09640)"/>
    <property type="match status" value="1"/>
</dbReference>
<feature type="compositionally biased region" description="Polar residues" evidence="1">
    <location>
        <begin position="1072"/>
        <end position="1081"/>
    </location>
</feature>
<evidence type="ECO:0000313" key="2">
    <source>
        <dbReference type="EMBL" id="KAF5379763.1"/>
    </source>
</evidence>
<dbReference type="AlphaFoldDB" id="A0A8H5M3R4"/>
<dbReference type="EMBL" id="JAACJP010000015">
    <property type="protein sequence ID" value="KAF5379763.1"/>
    <property type="molecule type" value="Genomic_DNA"/>
</dbReference>
<feature type="compositionally biased region" description="Polar residues" evidence="1">
    <location>
        <begin position="1011"/>
        <end position="1036"/>
    </location>
</feature>
<protein>
    <recommendedName>
        <fullName evidence="4">cAMP-independent regulatory protein pac2</fullName>
    </recommendedName>
</protein>
<dbReference type="InterPro" id="IPR018608">
    <property type="entry name" value="Gti1/Pac2"/>
</dbReference>
<name>A0A8H5M3R4_9AGAR</name>
<feature type="region of interest" description="Disordered" evidence="1">
    <location>
        <begin position="960"/>
        <end position="1149"/>
    </location>
</feature>
<dbReference type="Pfam" id="PF09729">
    <property type="entry name" value="Gti1_Pac2"/>
    <property type="match status" value="1"/>
</dbReference>
<feature type="compositionally biased region" description="Polar residues" evidence="1">
    <location>
        <begin position="1095"/>
        <end position="1124"/>
    </location>
</feature>
<feature type="compositionally biased region" description="Basic and acidic residues" evidence="1">
    <location>
        <begin position="1038"/>
        <end position="1054"/>
    </location>
</feature>
<feature type="region of interest" description="Disordered" evidence="1">
    <location>
        <begin position="891"/>
        <end position="931"/>
    </location>
</feature>